<accession>A0A1Y5EE32</accession>
<evidence type="ECO:0008006" key="3">
    <source>
        <dbReference type="Google" id="ProtNLM"/>
    </source>
</evidence>
<dbReference type="EMBL" id="MAAF01000055">
    <property type="protein sequence ID" value="OUR80992.1"/>
    <property type="molecule type" value="Genomic_DNA"/>
</dbReference>
<proteinExistence type="predicted"/>
<protein>
    <recommendedName>
        <fullName evidence="3">Thioredoxin-like fold domain-containing protein</fullName>
    </recommendedName>
</protein>
<reference evidence="2" key="1">
    <citation type="journal article" date="2017" name="Proc. Natl. Acad. Sci. U.S.A.">
        <title>Simulation of Deepwater Horizon oil plume reveals substrate specialization within a complex community of hydrocarbon degraders.</title>
        <authorList>
            <person name="Hu P."/>
            <person name="Dubinsky E.A."/>
            <person name="Probst A.J."/>
            <person name="Wang J."/>
            <person name="Sieber C.M.K."/>
            <person name="Tom L.M."/>
            <person name="Gardinali P."/>
            <person name="Banfield J.F."/>
            <person name="Atlas R.M."/>
            <person name="Andersen G.L."/>
        </authorList>
    </citation>
    <scope>NUCLEOTIDE SEQUENCE [LARGE SCALE GENOMIC DNA]</scope>
</reference>
<sequence>MDVHILVTHTDFCLPNLECEFKNIGVNYSIDYIEDNANLVHAHQIKHSPSIFVDNKLVFRFQPTAVQLKAFFNLN</sequence>
<name>A0A1Y5EE32_COLPS</name>
<comment type="caution">
    <text evidence="1">The sequence shown here is derived from an EMBL/GenBank/DDBJ whole genome shotgun (WGS) entry which is preliminary data.</text>
</comment>
<gene>
    <name evidence="1" type="ORF">A9Q75_08895</name>
</gene>
<dbReference type="Proteomes" id="UP000243053">
    <property type="component" value="Unassembled WGS sequence"/>
</dbReference>
<evidence type="ECO:0000313" key="1">
    <source>
        <dbReference type="EMBL" id="OUR80992.1"/>
    </source>
</evidence>
<organism evidence="1 2">
    <name type="scientific">Colwellia psychrerythraea</name>
    <name type="common">Vibrio psychroerythus</name>
    <dbReference type="NCBI Taxonomy" id="28229"/>
    <lineage>
        <taxon>Bacteria</taxon>
        <taxon>Pseudomonadati</taxon>
        <taxon>Pseudomonadota</taxon>
        <taxon>Gammaproteobacteria</taxon>
        <taxon>Alteromonadales</taxon>
        <taxon>Colwelliaceae</taxon>
        <taxon>Colwellia</taxon>
    </lineage>
</organism>
<evidence type="ECO:0000313" key="2">
    <source>
        <dbReference type="Proteomes" id="UP000243053"/>
    </source>
</evidence>
<dbReference type="AlphaFoldDB" id="A0A1Y5EE32"/>